<dbReference type="AlphaFoldDB" id="A0A1V8TC34"/>
<dbReference type="PANTHER" id="PTHR37957:SF1">
    <property type="entry name" value="PHYTASE-LIKE DOMAIN-CONTAINING PROTEIN"/>
    <property type="match status" value="1"/>
</dbReference>
<evidence type="ECO:0000313" key="4">
    <source>
        <dbReference type="Proteomes" id="UP000192596"/>
    </source>
</evidence>
<dbReference type="EMBL" id="NAJO01000011">
    <property type="protein sequence ID" value="OQO08811.1"/>
    <property type="molecule type" value="Genomic_DNA"/>
</dbReference>
<dbReference type="SUPFAM" id="SSF63829">
    <property type="entry name" value="Calcium-dependent phosphotriesterase"/>
    <property type="match status" value="1"/>
</dbReference>
<protein>
    <recommendedName>
        <fullName evidence="2">Phytase-like domain-containing protein</fullName>
    </recommendedName>
</protein>
<dbReference type="Pfam" id="PF13449">
    <property type="entry name" value="Phytase-like"/>
    <property type="match status" value="1"/>
</dbReference>
<keyword evidence="1" id="KW-0732">Signal</keyword>
<dbReference type="STRING" id="1507870.A0A1V8TC34"/>
<sequence>MHVHRRQLAALCGALLTPSLVAAAPSSPSSTASSSPAVSTTICSGQTYVYQQLAGYGYLPSNARDNRGDTLGGIGSSIAFDKDSWKKLKNGSYTGTMWALPDRGWNTEGTLNYQNRVQKIKVLLNPNEGATVANPSAPNLILTYLDTVVFTDPKGVPTSGLAANVRGPYLSFPGIGAVDVPSANYTGDGFGGNGTGGTRVSFDSEGLVIDEDGNFWVSDEYGPYIYQFNKKGKMIQAIRPPDAFIPLRNGSESFSANSPPRYDPGLVPIPGDNPTGRDNNQGLEGLTIDPREKKLYALLQSSTNQDGGPTNRRTRNSRFLVYDLKHTPARYEAEYVVQLAQIQPNNTQSKIARQSEIHYISDTQFLVLARDSGAGRGQSGTTSLYRHVDVFDISNATNVKGPLADCYTCRIASAAGVLNSTIAPATYCSWLDFNVNSQLNRFGVHNGGAQDDGLLNEKWESLALLPVDPDDSKSEEYFLFSLSDNDFVTQDGYMNGGKLKYADESEFNLLNQALVFKVQLPKKSKALVG</sequence>
<dbReference type="Proteomes" id="UP000192596">
    <property type="component" value="Unassembled WGS sequence"/>
</dbReference>
<dbReference type="InParanoid" id="A0A1V8TC34"/>
<proteinExistence type="predicted"/>
<accession>A0A1V8TC34</accession>
<organism evidence="3 4">
    <name type="scientific">Cryoendolithus antarcticus</name>
    <dbReference type="NCBI Taxonomy" id="1507870"/>
    <lineage>
        <taxon>Eukaryota</taxon>
        <taxon>Fungi</taxon>
        <taxon>Dikarya</taxon>
        <taxon>Ascomycota</taxon>
        <taxon>Pezizomycotina</taxon>
        <taxon>Dothideomycetes</taxon>
        <taxon>Dothideomycetidae</taxon>
        <taxon>Cladosporiales</taxon>
        <taxon>Cladosporiaceae</taxon>
        <taxon>Cryoendolithus</taxon>
    </lineage>
</organism>
<gene>
    <name evidence="3" type="ORF">B0A48_05701</name>
</gene>
<name>A0A1V8TC34_9PEZI</name>
<dbReference type="InterPro" id="IPR027372">
    <property type="entry name" value="Phytase-like_dom"/>
</dbReference>
<keyword evidence="4" id="KW-1185">Reference proteome</keyword>
<reference evidence="4" key="1">
    <citation type="submission" date="2017-03" db="EMBL/GenBank/DDBJ databases">
        <title>Genomes of endolithic fungi from Antarctica.</title>
        <authorList>
            <person name="Coleine C."/>
            <person name="Masonjones S."/>
            <person name="Stajich J.E."/>
        </authorList>
    </citation>
    <scope>NUCLEOTIDE SEQUENCE [LARGE SCALE GENOMIC DNA]</scope>
    <source>
        <strain evidence="4">CCFEE 5527</strain>
    </source>
</reference>
<dbReference type="OrthoDB" id="425936at2759"/>
<dbReference type="PANTHER" id="PTHR37957">
    <property type="entry name" value="BLR7070 PROTEIN"/>
    <property type="match status" value="1"/>
</dbReference>
<feature type="chain" id="PRO_5013274868" description="Phytase-like domain-containing protein" evidence="1">
    <location>
        <begin position="24"/>
        <end position="529"/>
    </location>
</feature>
<evidence type="ECO:0000313" key="3">
    <source>
        <dbReference type="EMBL" id="OQO08811.1"/>
    </source>
</evidence>
<feature type="domain" description="Phytase-like" evidence="2">
    <location>
        <begin position="94"/>
        <end position="402"/>
    </location>
</feature>
<comment type="caution">
    <text evidence="3">The sequence shown here is derived from an EMBL/GenBank/DDBJ whole genome shotgun (WGS) entry which is preliminary data.</text>
</comment>
<evidence type="ECO:0000259" key="2">
    <source>
        <dbReference type="Pfam" id="PF13449"/>
    </source>
</evidence>
<feature type="signal peptide" evidence="1">
    <location>
        <begin position="1"/>
        <end position="23"/>
    </location>
</feature>
<evidence type="ECO:0000256" key="1">
    <source>
        <dbReference type="SAM" id="SignalP"/>
    </source>
</evidence>